<dbReference type="InterPro" id="IPR051449">
    <property type="entry name" value="ABC-2_transporter_component"/>
</dbReference>
<accession>A0A2A2TK02</accession>
<proteinExistence type="predicted"/>
<feature type="transmembrane region" description="Helical" evidence="6">
    <location>
        <begin position="20"/>
        <end position="42"/>
    </location>
</feature>
<dbReference type="GO" id="GO:0005886">
    <property type="term" value="C:plasma membrane"/>
    <property type="evidence" value="ECO:0007669"/>
    <property type="project" value="UniProtKB-SubCell"/>
</dbReference>
<feature type="transmembrane region" description="Helical" evidence="6">
    <location>
        <begin position="74"/>
        <end position="92"/>
    </location>
</feature>
<feature type="transmembrane region" description="Helical" evidence="6">
    <location>
        <begin position="149"/>
        <end position="173"/>
    </location>
</feature>
<dbReference type="RefSeq" id="WP_095721701.1">
    <property type="nucleotide sequence ID" value="NZ_NTFS01000094.1"/>
</dbReference>
<gene>
    <name evidence="7" type="ORF">CK510_10775</name>
</gene>
<dbReference type="PANTHER" id="PTHR30294:SF29">
    <property type="entry name" value="MULTIDRUG ABC TRANSPORTER PERMEASE YBHS-RELATED"/>
    <property type="match status" value="1"/>
</dbReference>
<evidence type="ECO:0000256" key="2">
    <source>
        <dbReference type="ARBA" id="ARBA00022475"/>
    </source>
</evidence>
<evidence type="ECO:0000313" key="8">
    <source>
        <dbReference type="Proteomes" id="UP000218238"/>
    </source>
</evidence>
<evidence type="ECO:0000313" key="7">
    <source>
        <dbReference type="EMBL" id="PAX55889.1"/>
    </source>
</evidence>
<feature type="transmembrane region" description="Helical" evidence="6">
    <location>
        <begin position="228"/>
        <end position="249"/>
    </location>
</feature>
<dbReference type="PANTHER" id="PTHR30294">
    <property type="entry name" value="MEMBRANE COMPONENT OF ABC TRANSPORTER YHHJ-RELATED"/>
    <property type="match status" value="1"/>
</dbReference>
<dbReference type="Pfam" id="PF12679">
    <property type="entry name" value="ABC2_membrane_2"/>
    <property type="match status" value="1"/>
</dbReference>
<evidence type="ECO:0000256" key="6">
    <source>
        <dbReference type="SAM" id="Phobius"/>
    </source>
</evidence>
<organism evidence="7 8">
    <name type="scientific">Brunnivagina elsteri CCALA 953</name>
    <dbReference type="NCBI Taxonomy" id="987040"/>
    <lineage>
        <taxon>Bacteria</taxon>
        <taxon>Bacillati</taxon>
        <taxon>Cyanobacteriota</taxon>
        <taxon>Cyanophyceae</taxon>
        <taxon>Nostocales</taxon>
        <taxon>Calotrichaceae</taxon>
        <taxon>Brunnivagina</taxon>
    </lineage>
</organism>
<dbReference type="Proteomes" id="UP000218238">
    <property type="component" value="Unassembled WGS sequence"/>
</dbReference>
<evidence type="ECO:0000256" key="1">
    <source>
        <dbReference type="ARBA" id="ARBA00004651"/>
    </source>
</evidence>
<keyword evidence="4 6" id="KW-1133">Transmembrane helix</keyword>
<reference evidence="7 8" key="1">
    <citation type="submission" date="2017-08" db="EMBL/GenBank/DDBJ databases">
        <title>Draft genome sequence of filamentous cyanobacterium Calothrix elsteri CCALA 953.</title>
        <authorList>
            <person name="Gagunashvili A.N."/>
            <person name="Elster J."/>
            <person name="Andresson O.S."/>
        </authorList>
    </citation>
    <scope>NUCLEOTIDE SEQUENCE [LARGE SCALE GENOMIC DNA]</scope>
    <source>
        <strain evidence="7 8">CCALA 953</strain>
    </source>
</reference>
<dbReference type="EMBL" id="NTFS01000094">
    <property type="protein sequence ID" value="PAX55889.1"/>
    <property type="molecule type" value="Genomic_DNA"/>
</dbReference>
<protein>
    <submittedName>
        <fullName evidence="7">ABC transporter permease</fullName>
    </submittedName>
</protein>
<dbReference type="AlphaFoldDB" id="A0A2A2TK02"/>
<evidence type="ECO:0000256" key="3">
    <source>
        <dbReference type="ARBA" id="ARBA00022692"/>
    </source>
</evidence>
<evidence type="ECO:0000256" key="4">
    <source>
        <dbReference type="ARBA" id="ARBA00022989"/>
    </source>
</evidence>
<feature type="transmembrane region" description="Helical" evidence="6">
    <location>
        <begin position="118"/>
        <end position="143"/>
    </location>
</feature>
<keyword evidence="2" id="KW-1003">Cell membrane</keyword>
<comment type="subcellular location">
    <subcellularLocation>
        <location evidence="1">Cell membrane</location>
        <topology evidence="1">Multi-pass membrane protein</topology>
    </subcellularLocation>
</comment>
<keyword evidence="5 6" id="KW-0472">Membrane</keyword>
<sequence>MGIVFSNIIAIYRRELQSYFVSPLAYAIAGIFWFLAGCLFLMTLQGAFEEAANADIQGIPIDVAYLFVRDFLGGMWWLELFILPILSMGLYAEERKRGTLELLATSPITNWAVAVGKLLGVLTFFTVMVIPMVIFEAIILGAANPPVPLGIIFLGHLALILLAGAILSIGMFISSLTESTIFSAFLTFAIISLLFVIYFAGKAIGGFFGDSLVHLSLLHHYGNLIQGIFDTSSLILFISYIFLGIFLTAQSIDALRFQRQ</sequence>
<feature type="transmembrane region" description="Helical" evidence="6">
    <location>
        <begin position="185"/>
        <end position="208"/>
    </location>
</feature>
<dbReference type="OrthoDB" id="9794512at2"/>
<keyword evidence="3 6" id="KW-0812">Transmembrane</keyword>
<evidence type="ECO:0000256" key="5">
    <source>
        <dbReference type="ARBA" id="ARBA00023136"/>
    </source>
</evidence>
<comment type="caution">
    <text evidence="7">The sequence shown here is derived from an EMBL/GenBank/DDBJ whole genome shotgun (WGS) entry which is preliminary data.</text>
</comment>
<keyword evidence="8" id="KW-1185">Reference proteome</keyword>
<dbReference type="GO" id="GO:0140359">
    <property type="term" value="F:ABC-type transporter activity"/>
    <property type="evidence" value="ECO:0007669"/>
    <property type="project" value="InterPro"/>
</dbReference>
<name>A0A2A2TK02_9CYAN</name>